<dbReference type="AlphaFoldDB" id="A0A1M4U5G4"/>
<dbReference type="PANTHER" id="PTHR30575:SF0">
    <property type="entry name" value="XAA-ARG DIPEPTIDASE"/>
    <property type="match status" value="1"/>
</dbReference>
<dbReference type="InterPro" id="IPR017145">
    <property type="entry name" value="Aminobenzoyl-glu_utiliz_pB"/>
</dbReference>
<reference evidence="2 3" key="1">
    <citation type="submission" date="2016-11" db="EMBL/GenBank/DDBJ databases">
        <authorList>
            <person name="Jaros S."/>
            <person name="Januszkiewicz K."/>
            <person name="Wedrychowicz H."/>
        </authorList>
    </citation>
    <scope>NUCLEOTIDE SEQUENCE [LARGE SCALE GENOMIC DNA]</scope>
    <source>
        <strain evidence="2 3">DSM 17459</strain>
    </source>
</reference>
<name>A0A1M4U5G4_9CLOT</name>
<protein>
    <submittedName>
        <fullName evidence="2">Aminobenzoyl-glutamate utilization protein B</fullName>
    </submittedName>
</protein>
<evidence type="ECO:0000313" key="2">
    <source>
        <dbReference type="EMBL" id="SHE51884.1"/>
    </source>
</evidence>
<dbReference type="EMBL" id="FQVI01000002">
    <property type="protein sequence ID" value="SHE51884.1"/>
    <property type="molecule type" value="Genomic_DNA"/>
</dbReference>
<dbReference type="Gene3D" id="3.40.630.10">
    <property type="entry name" value="Zn peptidases"/>
    <property type="match status" value="1"/>
</dbReference>
<dbReference type="InterPro" id="IPR036264">
    <property type="entry name" value="Bact_exopeptidase_dim_dom"/>
</dbReference>
<feature type="domain" description="Peptidase M20 dimerisation" evidence="1">
    <location>
        <begin position="183"/>
        <end position="276"/>
    </location>
</feature>
<dbReference type="STRING" id="1122155.SAMN02745158_00741"/>
<evidence type="ECO:0000259" key="1">
    <source>
        <dbReference type="Pfam" id="PF07687"/>
    </source>
</evidence>
<dbReference type="InterPro" id="IPR052030">
    <property type="entry name" value="Peptidase_M20/M20A_hydrolases"/>
</dbReference>
<dbReference type="Proteomes" id="UP000184245">
    <property type="component" value="Unassembled WGS sequence"/>
</dbReference>
<dbReference type="FunFam" id="3.30.70.360:FF:000004">
    <property type="entry name" value="Peptidase M20 domain-containing protein 2"/>
    <property type="match status" value="1"/>
</dbReference>
<dbReference type="GO" id="GO:0005737">
    <property type="term" value="C:cytoplasm"/>
    <property type="evidence" value="ECO:0007669"/>
    <property type="project" value="TreeGrafter"/>
</dbReference>
<dbReference type="InterPro" id="IPR017439">
    <property type="entry name" value="Amidohydrolase"/>
</dbReference>
<dbReference type="GO" id="GO:0046657">
    <property type="term" value="P:folic acid catabolic process"/>
    <property type="evidence" value="ECO:0007669"/>
    <property type="project" value="TreeGrafter"/>
</dbReference>
<dbReference type="Gene3D" id="3.30.70.360">
    <property type="match status" value="1"/>
</dbReference>
<dbReference type="InterPro" id="IPR011650">
    <property type="entry name" value="Peptidase_M20_dimer"/>
</dbReference>
<dbReference type="GO" id="GO:0016805">
    <property type="term" value="F:dipeptidase activity"/>
    <property type="evidence" value="ECO:0007669"/>
    <property type="project" value="TreeGrafter"/>
</dbReference>
<organism evidence="2 3">
    <name type="scientific">Lactonifactor longoviformis DSM 17459</name>
    <dbReference type="NCBI Taxonomy" id="1122155"/>
    <lineage>
        <taxon>Bacteria</taxon>
        <taxon>Bacillati</taxon>
        <taxon>Bacillota</taxon>
        <taxon>Clostridia</taxon>
        <taxon>Eubacteriales</taxon>
        <taxon>Clostridiaceae</taxon>
        <taxon>Lactonifactor</taxon>
    </lineage>
</organism>
<dbReference type="Pfam" id="PF07687">
    <property type="entry name" value="M20_dimer"/>
    <property type="match status" value="1"/>
</dbReference>
<evidence type="ECO:0000313" key="3">
    <source>
        <dbReference type="Proteomes" id="UP000184245"/>
    </source>
</evidence>
<dbReference type="PANTHER" id="PTHR30575">
    <property type="entry name" value="PEPTIDASE M20"/>
    <property type="match status" value="1"/>
</dbReference>
<dbReference type="OrthoDB" id="9781032at2"/>
<dbReference type="NCBIfam" id="TIGR01891">
    <property type="entry name" value="amidohydrolases"/>
    <property type="match status" value="1"/>
</dbReference>
<sequence>MDSSKIAFYLEQSRDLFIQTSNTIWEYAETRFEEHKSSKLQADVMKRLGFEVCFPSSSLPTAFRARYGTLGPVIGILGEYDALPGLSQKADCPSQHPLVFQGSGHGCGHNLLGTAGMAAALAVKHYIEDTGICGSVIYYGCPGEENGAGKALMIEEHFFDETDIMLSWHPHYKSGLFNNSLANVRVTYTFHGKSAHASLAPHLGRSALDACELMNIGVNYLREHMLPDARVHYAYLNAGGTAPNIIPAEAQVFYAIRAPKDRDTRELKERVDNIAQGAALMTGTQVTITQNAVYRSFLPNPTLDQLLIKHLKASTPLRYTEEEIRYARAFQLEGSLPNAELSIDPYPDLTLDRKSGISTDAGNVSWEVPSGSFMVNCYANGSPLHHWTVTAQGKASIAHKGMLTASRILSSAAAELLETPELLHSAREDFKKARSAVL</sequence>
<dbReference type="PIRSF" id="PIRSF037227">
    <property type="entry name" value="Aminobenzoyl-glu_utiliz_pB"/>
    <property type="match status" value="1"/>
</dbReference>
<dbReference type="RefSeq" id="WP_072849094.1">
    <property type="nucleotide sequence ID" value="NZ_FQVI01000002.1"/>
</dbReference>
<proteinExistence type="predicted"/>
<gene>
    <name evidence="2" type="ORF">SAMN02745158_00741</name>
</gene>
<keyword evidence="3" id="KW-1185">Reference proteome</keyword>
<dbReference type="GO" id="GO:0071713">
    <property type="term" value="F:para-aminobenzoyl-glutamate hydrolase activity"/>
    <property type="evidence" value="ECO:0007669"/>
    <property type="project" value="TreeGrafter"/>
</dbReference>
<dbReference type="SUPFAM" id="SSF53187">
    <property type="entry name" value="Zn-dependent exopeptidases"/>
    <property type="match status" value="1"/>
</dbReference>
<accession>A0A1M4U5G4</accession>
<dbReference type="SUPFAM" id="SSF55031">
    <property type="entry name" value="Bacterial exopeptidase dimerisation domain"/>
    <property type="match status" value="1"/>
</dbReference>